<sequence>MPDFTSTVDIPRPAGDQRDALQWARAVWEDAPPPMRAFLRTGWLGLGLTTRLAPDRVLGWTIASATPDRVVLEAPSPLMTTRNIVHLDASRVYWTTEVTYQRFPARHLWALAVPIHELVIPARLRRAAGQVRPGDLQHQLVTTFQRKLGNPVLSRLPGQTLLETTGRSSGLPRRTPIGGRRVGPEFWLVSEFGERSQYVRNIQADPHVRLRLHGRWLRGVAHLLPEDDARTRLKSLPRLNSAAVQALGTDLLTIRIDLD</sequence>
<proteinExistence type="predicted"/>
<dbReference type="EMBL" id="PJMY01000003">
    <property type="protein sequence ID" value="PKV97005.1"/>
    <property type="molecule type" value="Genomic_DNA"/>
</dbReference>
<dbReference type="InterPro" id="IPR012349">
    <property type="entry name" value="Split_barrel_FMN-bd"/>
</dbReference>
<dbReference type="Gene3D" id="2.30.110.10">
    <property type="entry name" value="Electron Transport, Fmn-binding Protein, Chain A"/>
    <property type="match status" value="1"/>
</dbReference>
<organism evidence="1 2">
    <name type="scientific">Amycolatopsis echigonensis</name>
    <dbReference type="NCBI Taxonomy" id="2576905"/>
    <lineage>
        <taxon>Bacteria</taxon>
        <taxon>Bacillati</taxon>
        <taxon>Actinomycetota</taxon>
        <taxon>Actinomycetes</taxon>
        <taxon>Pseudonocardiales</taxon>
        <taxon>Pseudonocardiaceae</taxon>
        <taxon>Amycolatopsis</taxon>
    </lineage>
</organism>
<dbReference type="AlphaFoldDB" id="A0A2N3WT34"/>
<dbReference type="RefSeq" id="WP_244194865.1">
    <property type="nucleotide sequence ID" value="NZ_JACJHR010000154.1"/>
</dbReference>
<dbReference type="InterPro" id="IPR004378">
    <property type="entry name" value="F420H2_quin_Rdtase"/>
</dbReference>
<comment type="caution">
    <text evidence="1">The sequence shown here is derived from an EMBL/GenBank/DDBJ whole genome shotgun (WGS) entry which is preliminary data.</text>
</comment>
<name>A0A2N3WT34_9PSEU</name>
<reference evidence="1 2" key="1">
    <citation type="submission" date="2017-12" db="EMBL/GenBank/DDBJ databases">
        <title>Sequencing the genomes of 1000 Actinobacteria strains.</title>
        <authorList>
            <person name="Klenk H.-P."/>
        </authorList>
    </citation>
    <scope>NUCLEOTIDE SEQUENCE [LARGE SCALE GENOMIC DNA]</scope>
    <source>
        <strain evidence="1 2">DSM 45165</strain>
    </source>
</reference>
<gene>
    <name evidence="1" type="ORF">ATK30_7974</name>
</gene>
<keyword evidence="2" id="KW-1185">Reference proteome</keyword>
<evidence type="ECO:0000313" key="1">
    <source>
        <dbReference type="EMBL" id="PKV97005.1"/>
    </source>
</evidence>
<dbReference type="NCBIfam" id="TIGR00026">
    <property type="entry name" value="hi_GC_TIGR00026"/>
    <property type="match status" value="1"/>
</dbReference>
<evidence type="ECO:0000313" key="2">
    <source>
        <dbReference type="Proteomes" id="UP000233750"/>
    </source>
</evidence>
<protein>
    <submittedName>
        <fullName evidence="1">Deazaflavin-dependent oxidoreductase (Nitroreductase family)</fullName>
    </submittedName>
</protein>
<dbReference type="Pfam" id="PF04075">
    <property type="entry name" value="F420H2_quin_red"/>
    <property type="match status" value="1"/>
</dbReference>
<accession>A0A2N3WT34</accession>
<dbReference type="SUPFAM" id="SSF50475">
    <property type="entry name" value="FMN-binding split barrel"/>
    <property type="match status" value="1"/>
</dbReference>
<dbReference type="GO" id="GO:0016491">
    <property type="term" value="F:oxidoreductase activity"/>
    <property type="evidence" value="ECO:0007669"/>
    <property type="project" value="InterPro"/>
</dbReference>
<dbReference type="Proteomes" id="UP000233750">
    <property type="component" value="Unassembled WGS sequence"/>
</dbReference>